<dbReference type="Gene3D" id="3.40.190.10">
    <property type="entry name" value="Periplasmic binding protein-like II"/>
    <property type="match status" value="2"/>
</dbReference>
<comment type="caution">
    <text evidence="5">The sequence shown here is derived from an EMBL/GenBank/DDBJ whole genome shotgun (WGS) entry which is preliminary data.</text>
</comment>
<evidence type="ECO:0000256" key="3">
    <source>
        <dbReference type="ARBA" id="ARBA00022729"/>
    </source>
</evidence>
<evidence type="ECO:0000313" key="6">
    <source>
        <dbReference type="Proteomes" id="UP000216725"/>
    </source>
</evidence>
<dbReference type="RefSeq" id="WP_094660278.1">
    <property type="nucleotide sequence ID" value="NZ_MWWR01000004.1"/>
</dbReference>
<dbReference type="PANTHER" id="PTHR30061">
    <property type="entry name" value="MALTOSE-BINDING PERIPLASMIC PROTEIN"/>
    <property type="match status" value="1"/>
</dbReference>
<dbReference type="SUPFAM" id="SSF53850">
    <property type="entry name" value="Periplasmic binding protein-like II"/>
    <property type="match status" value="1"/>
</dbReference>
<evidence type="ECO:0000256" key="2">
    <source>
        <dbReference type="ARBA" id="ARBA00022448"/>
    </source>
</evidence>
<name>A0A261EZI4_9BIFI</name>
<evidence type="ECO:0000313" key="5">
    <source>
        <dbReference type="EMBL" id="OZG52272.1"/>
    </source>
</evidence>
<dbReference type="Pfam" id="PF13416">
    <property type="entry name" value="SBP_bac_8"/>
    <property type="match status" value="1"/>
</dbReference>
<keyword evidence="6" id="KW-1185">Reference proteome</keyword>
<feature type="chain" id="PRO_5039672077" evidence="4">
    <location>
        <begin position="21"/>
        <end position="430"/>
    </location>
</feature>
<reference evidence="5 6" key="1">
    <citation type="journal article" date="2017" name="BMC Genomics">
        <title>Comparative genomic and phylogenomic analyses of the Bifidobacteriaceae family.</title>
        <authorList>
            <person name="Lugli G.A."/>
            <person name="Milani C."/>
            <person name="Turroni F."/>
            <person name="Duranti S."/>
            <person name="Mancabelli L."/>
            <person name="Mangifesta M."/>
            <person name="Ferrario C."/>
            <person name="Modesto M."/>
            <person name="Mattarelli P."/>
            <person name="Jiri K."/>
            <person name="van Sinderen D."/>
            <person name="Ventura M."/>
        </authorList>
    </citation>
    <scope>NUCLEOTIDE SEQUENCE [LARGE SCALE GENOMIC DNA]</scope>
    <source>
        <strain evidence="5 6">DSM 24742</strain>
    </source>
</reference>
<evidence type="ECO:0000256" key="4">
    <source>
        <dbReference type="SAM" id="SignalP"/>
    </source>
</evidence>
<sequence length="430" mass="44638">MINGKKIVGLAASVAMIAGAAACGGSSNNASSSAAGSSSSESAEICTEGQEVNLTVWGPSEDQTDNSSWLPTEEDAFEKANPNCKITWSNSVVSEGDAGTTVKQDPEAAADVYLFSNDQLGTLVEANAIGAYQGDYLQQIKDHADDTMIQAVTNNGSVYGVPFTANTWFMYYNSSVFSADDVKSLDTMLEKGKVSFPLENSWYLWAFYAGAGATLFGDDGTNADAGISLGDNAVAVTKYLVNLKNNPNFVLDNDGSGLAGLADGSVNAMFSGTWDASDVKSALGDSNYAAAQPPTFTVDGTDYQMKAFAGAKAVGYNPGSKNVAVAMAFAVFLGSTDAQKAHYEIRQGGVIPSDTALASDSTITSDPAAVAQMNTVANASIVQPTIAEMNDANFWTPVKNFGTAIYNGDVTADNAESQTNAFAGQLPAAK</sequence>
<feature type="signal peptide" evidence="4">
    <location>
        <begin position="1"/>
        <end position="20"/>
    </location>
</feature>
<gene>
    <name evidence="5" type="ORF">PSRA_0461</name>
</gene>
<organism evidence="5 6">
    <name type="scientific">Pseudoscardovia radai</name>
    <dbReference type="NCBI Taxonomy" id="987066"/>
    <lineage>
        <taxon>Bacteria</taxon>
        <taxon>Bacillati</taxon>
        <taxon>Actinomycetota</taxon>
        <taxon>Actinomycetes</taxon>
        <taxon>Bifidobacteriales</taxon>
        <taxon>Bifidobacteriaceae</taxon>
        <taxon>Pseudoscardovia</taxon>
    </lineage>
</organism>
<dbReference type="InterPro" id="IPR006059">
    <property type="entry name" value="SBP"/>
</dbReference>
<dbReference type="Proteomes" id="UP000216725">
    <property type="component" value="Unassembled WGS sequence"/>
</dbReference>
<dbReference type="GO" id="GO:0042956">
    <property type="term" value="P:maltodextrin transmembrane transport"/>
    <property type="evidence" value="ECO:0007669"/>
    <property type="project" value="TreeGrafter"/>
</dbReference>
<proteinExistence type="inferred from homology"/>
<dbReference type="AlphaFoldDB" id="A0A261EZI4"/>
<keyword evidence="3 4" id="KW-0732">Signal</keyword>
<accession>A0A261EZI4</accession>
<keyword evidence="2" id="KW-0813">Transport</keyword>
<dbReference type="GO" id="GO:0055052">
    <property type="term" value="C:ATP-binding cassette (ABC) transporter complex, substrate-binding subunit-containing"/>
    <property type="evidence" value="ECO:0007669"/>
    <property type="project" value="TreeGrafter"/>
</dbReference>
<protein>
    <submittedName>
        <fullName evidence="5">ABC transporter substrate-binding protein</fullName>
    </submittedName>
</protein>
<dbReference type="PROSITE" id="PS51257">
    <property type="entry name" value="PROKAR_LIPOPROTEIN"/>
    <property type="match status" value="1"/>
</dbReference>
<dbReference type="EMBL" id="MWWR01000004">
    <property type="protein sequence ID" value="OZG52272.1"/>
    <property type="molecule type" value="Genomic_DNA"/>
</dbReference>
<dbReference type="OrthoDB" id="9764072at2"/>
<dbReference type="GO" id="GO:0015768">
    <property type="term" value="P:maltose transport"/>
    <property type="evidence" value="ECO:0007669"/>
    <property type="project" value="TreeGrafter"/>
</dbReference>
<comment type="similarity">
    <text evidence="1">Belongs to the bacterial solute-binding protein 1 family.</text>
</comment>
<dbReference type="PANTHER" id="PTHR30061:SF50">
    <property type="entry name" value="MALTOSE_MALTODEXTRIN-BINDING PERIPLASMIC PROTEIN"/>
    <property type="match status" value="1"/>
</dbReference>
<dbReference type="GO" id="GO:1901982">
    <property type="term" value="F:maltose binding"/>
    <property type="evidence" value="ECO:0007669"/>
    <property type="project" value="TreeGrafter"/>
</dbReference>
<evidence type="ECO:0000256" key="1">
    <source>
        <dbReference type="ARBA" id="ARBA00008520"/>
    </source>
</evidence>